<feature type="region of interest" description="Disordered" evidence="1">
    <location>
        <begin position="1"/>
        <end position="31"/>
    </location>
</feature>
<comment type="caution">
    <text evidence="2">The sequence shown here is derived from an EMBL/GenBank/DDBJ whole genome shotgun (WGS) entry which is preliminary data.</text>
</comment>
<dbReference type="AlphaFoldDB" id="A0A5J5DPB4"/>
<dbReference type="SUPFAM" id="SSF90250">
    <property type="entry name" value="Troponin coil-coiled subunits"/>
    <property type="match status" value="1"/>
</dbReference>
<keyword evidence="3" id="KW-1185">Reference proteome</keyword>
<evidence type="ECO:0000313" key="3">
    <source>
        <dbReference type="Proteomes" id="UP000327493"/>
    </source>
</evidence>
<feature type="region of interest" description="Disordered" evidence="1">
    <location>
        <begin position="104"/>
        <end position="123"/>
    </location>
</feature>
<dbReference type="EMBL" id="VOFY01000002">
    <property type="protein sequence ID" value="KAA8595033.1"/>
    <property type="molecule type" value="Genomic_DNA"/>
</dbReference>
<organism evidence="2 3">
    <name type="scientific">Etheostoma spectabile</name>
    <name type="common">orangethroat darter</name>
    <dbReference type="NCBI Taxonomy" id="54343"/>
    <lineage>
        <taxon>Eukaryota</taxon>
        <taxon>Metazoa</taxon>
        <taxon>Chordata</taxon>
        <taxon>Craniata</taxon>
        <taxon>Vertebrata</taxon>
        <taxon>Euteleostomi</taxon>
        <taxon>Actinopterygii</taxon>
        <taxon>Neopterygii</taxon>
        <taxon>Teleostei</taxon>
        <taxon>Neoteleostei</taxon>
        <taxon>Acanthomorphata</taxon>
        <taxon>Eupercaria</taxon>
        <taxon>Perciformes</taxon>
        <taxon>Percoidei</taxon>
        <taxon>Percidae</taxon>
        <taxon>Etheostomatinae</taxon>
        <taxon>Etheostoma</taxon>
    </lineage>
</organism>
<feature type="compositionally biased region" description="Basic and acidic residues" evidence="1">
    <location>
        <begin position="1"/>
        <end position="11"/>
    </location>
</feature>
<feature type="region of interest" description="Disordered" evidence="1">
    <location>
        <begin position="50"/>
        <end position="74"/>
    </location>
</feature>
<evidence type="ECO:0000313" key="2">
    <source>
        <dbReference type="EMBL" id="KAA8595033.1"/>
    </source>
</evidence>
<gene>
    <name evidence="2" type="ORF">FQN60_012168</name>
</gene>
<feature type="non-terminal residue" evidence="2">
    <location>
        <position position="123"/>
    </location>
</feature>
<accession>A0A5J5DPB4</accession>
<dbReference type="Proteomes" id="UP000327493">
    <property type="component" value="Chromosome 2"/>
</dbReference>
<dbReference type="InterPro" id="IPR038077">
    <property type="entry name" value="Troponin_sf"/>
</dbReference>
<name>A0A5J5DPB4_9PERO</name>
<evidence type="ECO:0000256" key="1">
    <source>
        <dbReference type="SAM" id="MobiDB-lite"/>
    </source>
</evidence>
<reference evidence="2 3" key="1">
    <citation type="submission" date="2019-08" db="EMBL/GenBank/DDBJ databases">
        <title>A chromosome-level genome assembly, high-density linkage maps, and genome scans reveal the genomic architecture of hybrid incompatibilities underlying speciation via character displacement in darters (Percidae: Etheostominae).</title>
        <authorList>
            <person name="Moran R.L."/>
            <person name="Catchen J.M."/>
            <person name="Fuller R.C."/>
        </authorList>
    </citation>
    <scope>NUCLEOTIDE SEQUENCE [LARGE SCALE GENOMIC DNA]</scope>
    <source>
        <strain evidence="2">EspeVRDwgs_2016</strain>
        <tissue evidence="2">Muscle</tissue>
    </source>
</reference>
<protein>
    <submittedName>
        <fullName evidence="2">Uncharacterized protein</fullName>
    </submittedName>
</protein>
<feature type="compositionally biased region" description="Basic and acidic residues" evidence="1">
    <location>
        <begin position="61"/>
        <end position="74"/>
    </location>
</feature>
<sequence length="123" mass="13851">MENKGEKKEKDEELEARLNASDLEGKSKCMEPLQKERKVELEARLNANDLDGTGVEQLQNDSKEFESRLESSESIEKERAARLGHTKMEVEALKTGLPHLAEAPFPQHSQEGEVAEFDMVQAV</sequence>
<proteinExistence type="predicted"/>